<evidence type="ECO:0000313" key="2">
    <source>
        <dbReference type="Proteomes" id="UP001638806"/>
    </source>
</evidence>
<evidence type="ECO:0000313" key="1">
    <source>
        <dbReference type="EMBL" id="KAL3961515.1"/>
    </source>
</evidence>
<dbReference type="Proteomes" id="UP001638806">
    <property type="component" value="Unassembled WGS sequence"/>
</dbReference>
<proteinExistence type="predicted"/>
<reference evidence="1" key="1">
    <citation type="submission" date="2024-12" db="EMBL/GenBank/DDBJ databases">
        <title>Comparative genomics and development of molecular markers within Purpureocillium lilacinum and among Purpureocillium species.</title>
        <authorList>
            <person name="Yeh Z.-Y."/>
            <person name="Ni N.-T."/>
            <person name="Lo P.-H."/>
            <person name="Mushyakhwo K."/>
            <person name="Lin C.-F."/>
            <person name="Nai Y.-S."/>
        </authorList>
    </citation>
    <scope>NUCLEOTIDE SEQUENCE</scope>
    <source>
        <strain evidence="1">NCHU-NPUST-175</strain>
    </source>
</reference>
<name>A0ACC4DYP7_PURLI</name>
<sequence>MYTGAEPCECRRVRLEVTVAGHDGRSGIDAHGGDETNTNPGSWIPMPWRRSGLAVTTVRSHGSSVAESGSYFRAINPVDWYCAVRCQHYKCMIVHGSRLIAAREQGRAESSGPDHGWASGRAQSLTADG</sequence>
<organism evidence="1 2">
    <name type="scientific">Purpureocillium lilacinum</name>
    <name type="common">Paecilomyces lilacinus</name>
    <dbReference type="NCBI Taxonomy" id="33203"/>
    <lineage>
        <taxon>Eukaryota</taxon>
        <taxon>Fungi</taxon>
        <taxon>Dikarya</taxon>
        <taxon>Ascomycota</taxon>
        <taxon>Pezizomycotina</taxon>
        <taxon>Sordariomycetes</taxon>
        <taxon>Hypocreomycetidae</taxon>
        <taxon>Hypocreales</taxon>
        <taxon>Ophiocordycipitaceae</taxon>
        <taxon>Purpureocillium</taxon>
    </lineage>
</organism>
<accession>A0ACC4DYP7</accession>
<comment type="caution">
    <text evidence="1">The sequence shown here is derived from an EMBL/GenBank/DDBJ whole genome shotgun (WGS) entry which is preliminary data.</text>
</comment>
<gene>
    <name evidence="1" type="ORF">ACCO45_003038</name>
</gene>
<keyword evidence="2" id="KW-1185">Reference proteome</keyword>
<protein>
    <submittedName>
        <fullName evidence="1">Uncharacterized protein</fullName>
    </submittedName>
</protein>
<dbReference type="EMBL" id="JBGNUJ010000003">
    <property type="protein sequence ID" value="KAL3961515.1"/>
    <property type="molecule type" value="Genomic_DNA"/>
</dbReference>